<dbReference type="PROSITE" id="PS50862">
    <property type="entry name" value="AA_TRNA_LIGASE_II"/>
    <property type="match status" value="1"/>
</dbReference>
<reference evidence="16" key="1">
    <citation type="submission" date="2017-09" db="EMBL/GenBank/DDBJ databases">
        <title>Depth-based differentiation of microbial function through sediment-hosted aquifers and enrichment of novel symbionts in the deep terrestrial subsurface.</title>
        <authorList>
            <person name="Probst A.J."/>
            <person name="Ladd B."/>
            <person name="Jarett J.K."/>
            <person name="Geller-Mcgrath D.E."/>
            <person name="Sieber C.M.K."/>
            <person name="Emerson J.B."/>
            <person name="Anantharaman K."/>
            <person name="Thomas B.C."/>
            <person name="Malmstrom R."/>
            <person name="Stieglmeier M."/>
            <person name="Klingl A."/>
            <person name="Woyke T."/>
            <person name="Ryan C.M."/>
            <person name="Banfield J.F."/>
        </authorList>
    </citation>
    <scope>NUCLEOTIDE SEQUENCE [LARGE SCALE GENOMIC DNA]</scope>
</reference>
<dbReference type="HAMAP" id="MF_00184">
    <property type="entry name" value="Thr_tRNA_synth"/>
    <property type="match status" value="1"/>
</dbReference>
<dbReference type="FunFam" id="3.30.980.10:FF:000005">
    <property type="entry name" value="Threonyl-tRNA synthetase, mitochondrial"/>
    <property type="match status" value="1"/>
</dbReference>
<dbReference type="InterPro" id="IPR033728">
    <property type="entry name" value="ThrRS_core"/>
</dbReference>
<dbReference type="AlphaFoldDB" id="A0A2M8LAK1"/>
<dbReference type="Pfam" id="PF07973">
    <property type="entry name" value="tRNA_SAD"/>
    <property type="match status" value="1"/>
</dbReference>
<dbReference type="Gene3D" id="3.30.54.20">
    <property type="match status" value="1"/>
</dbReference>
<proteinExistence type="inferred from homology"/>
<dbReference type="Gene3D" id="3.30.980.10">
    <property type="entry name" value="Threonyl-trna Synthetase, Chain A, domain 2"/>
    <property type="match status" value="1"/>
</dbReference>
<evidence type="ECO:0000313" key="16">
    <source>
        <dbReference type="Proteomes" id="UP000230959"/>
    </source>
</evidence>
<dbReference type="GO" id="GO:0006435">
    <property type="term" value="P:threonyl-tRNA aminoacylation"/>
    <property type="evidence" value="ECO:0007669"/>
    <property type="project" value="UniProtKB-UniRule"/>
</dbReference>
<dbReference type="SUPFAM" id="SSF55186">
    <property type="entry name" value="ThrRS/AlaRS common domain"/>
    <property type="match status" value="1"/>
</dbReference>
<feature type="binding site" evidence="13">
    <location>
        <position position="455"/>
    </location>
    <ligand>
        <name>Zn(2+)</name>
        <dbReference type="ChEBI" id="CHEBI:29105"/>
        <note>catalytic</note>
    </ligand>
</feature>
<evidence type="ECO:0000256" key="4">
    <source>
        <dbReference type="ARBA" id="ARBA00022598"/>
    </source>
</evidence>
<keyword evidence="9 13" id="KW-0694">RNA-binding</keyword>
<gene>
    <name evidence="13" type="primary">thrS</name>
    <name evidence="15" type="ORF">COV02_01625</name>
</gene>
<dbReference type="SMART" id="SM00863">
    <property type="entry name" value="tRNA_SAD"/>
    <property type="match status" value="1"/>
</dbReference>
<keyword evidence="3 13" id="KW-0820">tRNA-binding</keyword>
<evidence type="ECO:0000256" key="2">
    <source>
        <dbReference type="ARBA" id="ARBA00022490"/>
    </source>
</evidence>
<dbReference type="EMBL" id="PFER01000025">
    <property type="protein sequence ID" value="PJE73624.1"/>
    <property type="molecule type" value="Genomic_DNA"/>
</dbReference>
<dbReference type="Pfam" id="PF00587">
    <property type="entry name" value="tRNA-synt_2b"/>
    <property type="match status" value="1"/>
</dbReference>
<evidence type="ECO:0000256" key="1">
    <source>
        <dbReference type="ARBA" id="ARBA00008226"/>
    </source>
</evidence>
<evidence type="ECO:0000256" key="10">
    <source>
        <dbReference type="ARBA" id="ARBA00022917"/>
    </source>
</evidence>
<dbReference type="CDD" id="cd00860">
    <property type="entry name" value="ThrRS_anticodon"/>
    <property type="match status" value="1"/>
</dbReference>
<organism evidence="15 16">
    <name type="scientific">Candidatus Terrybacteria bacterium CG10_big_fil_rev_8_21_14_0_10_41_10</name>
    <dbReference type="NCBI Taxonomy" id="1975026"/>
    <lineage>
        <taxon>Bacteria</taxon>
        <taxon>Candidatus Terryibacteriota</taxon>
    </lineage>
</organism>
<protein>
    <recommendedName>
        <fullName evidence="13">Threonine--tRNA ligase</fullName>
        <ecNumber evidence="13">6.1.1.3</ecNumber>
    </recommendedName>
    <alternativeName>
        <fullName evidence="13">Threonyl-tRNA synthetase</fullName>
        <shortName evidence="13">ThrRS</shortName>
    </alternativeName>
</protein>
<dbReference type="Gene3D" id="3.40.50.800">
    <property type="entry name" value="Anticodon-binding domain"/>
    <property type="match status" value="1"/>
</dbReference>
<comment type="caution">
    <text evidence="15">The sequence shown here is derived from an EMBL/GenBank/DDBJ whole genome shotgun (WGS) entry which is preliminary data.</text>
</comment>
<dbReference type="FunFam" id="3.30.930.10:FF:000002">
    <property type="entry name" value="Threonine--tRNA ligase"/>
    <property type="match status" value="1"/>
</dbReference>
<dbReference type="GO" id="GO:0046872">
    <property type="term" value="F:metal ion binding"/>
    <property type="evidence" value="ECO:0007669"/>
    <property type="project" value="UniProtKB-KW"/>
</dbReference>
<dbReference type="FunFam" id="3.30.54.20:FF:000002">
    <property type="entry name" value="Threonine--tRNA ligase"/>
    <property type="match status" value="1"/>
</dbReference>
<dbReference type="GO" id="GO:0000049">
    <property type="term" value="F:tRNA binding"/>
    <property type="evidence" value="ECO:0007669"/>
    <property type="project" value="UniProtKB-KW"/>
</dbReference>
<comment type="catalytic activity">
    <reaction evidence="12 13">
        <text>tRNA(Thr) + L-threonine + ATP = L-threonyl-tRNA(Thr) + AMP + diphosphate + H(+)</text>
        <dbReference type="Rhea" id="RHEA:24624"/>
        <dbReference type="Rhea" id="RHEA-COMP:9670"/>
        <dbReference type="Rhea" id="RHEA-COMP:9704"/>
        <dbReference type="ChEBI" id="CHEBI:15378"/>
        <dbReference type="ChEBI" id="CHEBI:30616"/>
        <dbReference type="ChEBI" id="CHEBI:33019"/>
        <dbReference type="ChEBI" id="CHEBI:57926"/>
        <dbReference type="ChEBI" id="CHEBI:78442"/>
        <dbReference type="ChEBI" id="CHEBI:78534"/>
        <dbReference type="ChEBI" id="CHEBI:456215"/>
        <dbReference type="EC" id="6.1.1.3"/>
    </reaction>
</comment>
<dbReference type="GO" id="GO:0005737">
    <property type="term" value="C:cytoplasm"/>
    <property type="evidence" value="ECO:0007669"/>
    <property type="project" value="UniProtKB-SubCell"/>
</dbReference>
<evidence type="ECO:0000313" key="15">
    <source>
        <dbReference type="EMBL" id="PJE73624.1"/>
    </source>
</evidence>
<dbReference type="PANTHER" id="PTHR11451">
    <property type="entry name" value="THREONINE-TRNA LIGASE"/>
    <property type="match status" value="1"/>
</dbReference>
<keyword evidence="4 13" id="KW-0436">Ligase</keyword>
<accession>A0A2M8LAK1</accession>
<dbReference type="InterPro" id="IPR012947">
    <property type="entry name" value="tRNA_SAD"/>
</dbReference>
<dbReference type="GO" id="GO:0004829">
    <property type="term" value="F:threonine-tRNA ligase activity"/>
    <property type="evidence" value="ECO:0007669"/>
    <property type="project" value="UniProtKB-UniRule"/>
</dbReference>
<dbReference type="PRINTS" id="PR01047">
    <property type="entry name" value="TRNASYNTHTHR"/>
</dbReference>
<keyword evidence="5 13" id="KW-0479">Metal-binding</keyword>
<comment type="subcellular location">
    <subcellularLocation>
        <location evidence="13">Cytoplasm</location>
    </subcellularLocation>
</comment>
<keyword evidence="7 13" id="KW-0862">Zinc</keyword>
<evidence type="ECO:0000256" key="3">
    <source>
        <dbReference type="ARBA" id="ARBA00022555"/>
    </source>
</evidence>
<dbReference type="InterPro" id="IPR047246">
    <property type="entry name" value="ThrRS_anticodon"/>
</dbReference>
<feature type="domain" description="Aminoacyl-transfer RNA synthetases class-II family profile" evidence="14">
    <location>
        <begin position="210"/>
        <end position="478"/>
    </location>
</feature>
<keyword evidence="10 13" id="KW-0648">Protein biosynthesis</keyword>
<evidence type="ECO:0000256" key="12">
    <source>
        <dbReference type="ARBA" id="ARBA00049515"/>
    </source>
</evidence>
<feature type="binding site" evidence="13">
    <location>
        <position position="329"/>
    </location>
    <ligand>
        <name>Zn(2+)</name>
        <dbReference type="ChEBI" id="CHEBI:29105"/>
        <note>catalytic</note>
    </ligand>
</feature>
<evidence type="ECO:0000256" key="8">
    <source>
        <dbReference type="ARBA" id="ARBA00022840"/>
    </source>
</evidence>
<dbReference type="Proteomes" id="UP000230959">
    <property type="component" value="Unassembled WGS sequence"/>
</dbReference>
<feature type="binding site" evidence="13">
    <location>
        <position position="278"/>
    </location>
    <ligand>
        <name>Zn(2+)</name>
        <dbReference type="ChEBI" id="CHEBI:29105"/>
        <note>catalytic</note>
    </ligand>
</feature>
<keyword evidence="11 13" id="KW-0030">Aminoacyl-tRNA synthetase</keyword>
<evidence type="ECO:0000256" key="13">
    <source>
        <dbReference type="HAMAP-Rule" id="MF_00184"/>
    </source>
</evidence>
<dbReference type="InterPro" id="IPR006195">
    <property type="entry name" value="aa-tRNA-synth_II"/>
</dbReference>
<name>A0A2M8LAK1_9BACT</name>
<evidence type="ECO:0000259" key="14">
    <source>
        <dbReference type="PROSITE" id="PS50862"/>
    </source>
</evidence>
<dbReference type="FunFam" id="3.40.50.800:FF:000001">
    <property type="entry name" value="Threonine--tRNA ligase"/>
    <property type="match status" value="1"/>
</dbReference>
<dbReference type="PANTHER" id="PTHR11451:SF44">
    <property type="entry name" value="THREONINE--TRNA LIGASE, CHLOROPLASTIC_MITOCHONDRIAL 2"/>
    <property type="match status" value="1"/>
</dbReference>
<evidence type="ECO:0000256" key="7">
    <source>
        <dbReference type="ARBA" id="ARBA00022833"/>
    </source>
</evidence>
<dbReference type="Gene3D" id="3.30.930.10">
    <property type="entry name" value="Bira Bifunctional Protein, Domain 2"/>
    <property type="match status" value="1"/>
</dbReference>
<dbReference type="SUPFAM" id="SSF52954">
    <property type="entry name" value="Class II aaRS ABD-related"/>
    <property type="match status" value="1"/>
</dbReference>
<dbReference type="Pfam" id="PF03129">
    <property type="entry name" value="HGTP_anticodon"/>
    <property type="match status" value="1"/>
</dbReference>
<feature type="region of interest" description="Catalytic" evidence="13">
    <location>
        <begin position="187"/>
        <end position="478"/>
    </location>
</feature>
<dbReference type="InterPro" id="IPR045864">
    <property type="entry name" value="aa-tRNA-synth_II/BPL/LPL"/>
</dbReference>
<evidence type="ECO:0000256" key="5">
    <source>
        <dbReference type="ARBA" id="ARBA00022723"/>
    </source>
</evidence>
<dbReference type="EC" id="6.1.1.3" evidence="13"/>
<sequence>MKSKNNELVENIRHSLAHIMAAAITSKHPEVKLGIGPTIENGFYYDFDFSAEEHLPSEDKLPKLENFMHELIKQNIKFEREEITAAEARKIFANQPYKLELINKLEQAGEKISIYKSGNFTDLCAGPHVASTKEIDPESFKLTKIAGAYWRGDEKNKMLTRIYGIAFETKKELDDHLTKLEEAEKRDHRKLGKELDLFSFHQEGPGFPFWHPKGTVLYNELKNFIRKENEKRGYGEVMTPIMLKKDLWVTSGHWDKFRDNMYFSKIDEEEIAVKPMNCPGGMLIYKDSMRSYRDLPLRYSEFGLVHRHELSGVLHGLLRVRAFTQDDAHSYCAQEQLNSEIINMVDYAIDIYKTFGFDEYEIFIATKPEKHIGENDVWELATNALTQSLKEKNLEYHIKEGEGAFYGPKIEFNIKDAIGRNWQMGTIQVDLSMPTRFGAEYTDNDGSKKTPVMVHRAILGSLERFIGVLIEHYAGAFPLWLSPTQVKIIPVGEKFNAYGEKILSALKENEIRVEIDSNNESLGKRIRAAKTQKIPYILVVGEKEQESESVAVNARDNKKQETLLFSDFITKIKKEMA</sequence>
<dbReference type="InterPro" id="IPR036621">
    <property type="entry name" value="Anticodon-bd_dom_sf"/>
</dbReference>
<dbReference type="InterPro" id="IPR004154">
    <property type="entry name" value="Anticodon-bd"/>
</dbReference>
<evidence type="ECO:0000256" key="11">
    <source>
        <dbReference type="ARBA" id="ARBA00023146"/>
    </source>
</evidence>
<evidence type="ECO:0000256" key="9">
    <source>
        <dbReference type="ARBA" id="ARBA00022884"/>
    </source>
</evidence>
<comment type="cofactor">
    <cofactor evidence="13">
        <name>Zn(2+)</name>
        <dbReference type="ChEBI" id="CHEBI:29105"/>
    </cofactor>
    <text evidence="13">Binds 1 zinc ion per subunit.</text>
</comment>
<comment type="similarity">
    <text evidence="1 13">Belongs to the class-II aminoacyl-tRNA synthetase family.</text>
</comment>
<dbReference type="GO" id="GO:0005524">
    <property type="term" value="F:ATP binding"/>
    <property type="evidence" value="ECO:0007669"/>
    <property type="project" value="UniProtKB-UniRule"/>
</dbReference>
<keyword evidence="8 13" id="KW-0067">ATP-binding</keyword>
<dbReference type="SUPFAM" id="SSF55681">
    <property type="entry name" value="Class II aaRS and biotin synthetases"/>
    <property type="match status" value="1"/>
</dbReference>
<keyword evidence="6 13" id="KW-0547">Nucleotide-binding</keyword>
<dbReference type="CDD" id="cd00771">
    <property type="entry name" value="ThrRS_core"/>
    <property type="match status" value="1"/>
</dbReference>
<evidence type="ECO:0000256" key="6">
    <source>
        <dbReference type="ARBA" id="ARBA00022741"/>
    </source>
</evidence>
<comment type="subunit">
    <text evidence="13">Homodimer.</text>
</comment>
<dbReference type="InterPro" id="IPR018163">
    <property type="entry name" value="Thr/Ala-tRNA-synth_IIc_edit"/>
</dbReference>
<dbReference type="InterPro" id="IPR002314">
    <property type="entry name" value="aa-tRNA-synt_IIb"/>
</dbReference>
<dbReference type="NCBIfam" id="TIGR00418">
    <property type="entry name" value="thrS"/>
    <property type="match status" value="1"/>
</dbReference>
<keyword evidence="2 13" id="KW-0963">Cytoplasm</keyword>
<dbReference type="InterPro" id="IPR002320">
    <property type="entry name" value="Thr-tRNA-ligase_IIa"/>
</dbReference>